<reference evidence="1 2" key="1">
    <citation type="submission" date="2023-05" db="EMBL/GenBank/DDBJ databases">
        <title>Novel species of genus Flectobacillus isolated from stream in China.</title>
        <authorList>
            <person name="Lu H."/>
        </authorList>
    </citation>
    <scope>NUCLEOTIDE SEQUENCE [LARGE SCALE GENOMIC DNA]</scope>
    <source>
        <strain evidence="1 2">KCTC 42575</strain>
    </source>
</reference>
<gene>
    <name evidence="1" type="ORF">QM524_18735</name>
</gene>
<evidence type="ECO:0000313" key="1">
    <source>
        <dbReference type="EMBL" id="MDI9861262.1"/>
    </source>
</evidence>
<dbReference type="InterPro" id="IPR036086">
    <property type="entry name" value="ParB/Sulfiredoxin_sf"/>
</dbReference>
<dbReference type="RefSeq" id="WP_283345749.1">
    <property type="nucleotide sequence ID" value="NZ_JASHIF010000018.1"/>
</dbReference>
<name>A0ABT6YCE3_9BACT</name>
<evidence type="ECO:0000313" key="2">
    <source>
        <dbReference type="Proteomes" id="UP001236507"/>
    </source>
</evidence>
<dbReference type="Proteomes" id="UP001236507">
    <property type="component" value="Unassembled WGS sequence"/>
</dbReference>
<dbReference type="SUPFAM" id="SSF110849">
    <property type="entry name" value="ParB/Sulfiredoxin"/>
    <property type="match status" value="1"/>
</dbReference>
<comment type="caution">
    <text evidence="1">The sequence shown here is derived from an EMBL/GenBank/DDBJ whole genome shotgun (WGS) entry which is preliminary data.</text>
</comment>
<dbReference type="Gene3D" id="3.90.1530.10">
    <property type="entry name" value="Conserved hypothetical protein from pyrococcus furiosus pfu- 392566-001, ParB domain"/>
    <property type="match status" value="1"/>
</dbReference>
<dbReference type="EMBL" id="JASHIF010000018">
    <property type="protein sequence ID" value="MDI9861262.1"/>
    <property type="molecule type" value="Genomic_DNA"/>
</dbReference>
<proteinExistence type="predicted"/>
<keyword evidence="2" id="KW-1185">Reference proteome</keyword>
<protein>
    <submittedName>
        <fullName evidence="1">HTH domain-containing protein</fullName>
    </submittedName>
</protein>
<accession>A0ABT6YCE3</accession>
<organism evidence="1 2">
    <name type="scientific">Flectobacillus roseus</name>
    <dbReference type="NCBI Taxonomy" id="502259"/>
    <lineage>
        <taxon>Bacteria</taxon>
        <taxon>Pseudomonadati</taxon>
        <taxon>Bacteroidota</taxon>
        <taxon>Cytophagia</taxon>
        <taxon>Cytophagales</taxon>
        <taxon>Flectobacillaceae</taxon>
        <taxon>Flectobacillus</taxon>
    </lineage>
</organism>
<sequence length="301" mass="34231">MAKDFKSTLKSKAREAITNSFSYVEKIKTNITILDELRDFIPPLLPQEYDQLRSNLLKDGCKDPLLVWETTKEIIGTGSAEEAAYVLVDGHNRYSICSELGINFNVQLVPFDSIKEAKEYMIDLQLGRRNLNPQQASYLRGLRYQTEKINVGQNFKRESSNGQNDQLMVETSQENSTAKKLAEEYNVSEKTIRRDAEFAAGLEKFSTQLRNEVLSGKAKIEKAKVQKLSKQVVEQPIEDLSQFEAILSQTQTPSSAIAIEEPAIEILYEDVLEKIRIAFASRSKIDLDEAQKSFNNFKKVF</sequence>